<feature type="signal peptide" evidence="1">
    <location>
        <begin position="1"/>
        <end position="15"/>
    </location>
</feature>
<evidence type="ECO:0000256" key="1">
    <source>
        <dbReference type="SAM" id="SignalP"/>
    </source>
</evidence>
<dbReference type="Proteomes" id="UP000030764">
    <property type="component" value="Unassembled WGS sequence"/>
</dbReference>
<sequence>MMLHMVLFLFSSVRGWDLSACRERPSAFPGKHVDLAVCVTVGRLTIAKLDVPVSPRLKRRVIPLRFVLNTCARQADGIAKSNRLFEAWDHIRDCCW</sequence>
<name>A0A085LRT8_9BILA</name>
<evidence type="ECO:0008006" key="4">
    <source>
        <dbReference type="Google" id="ProtNLM"/>
    </source>
</evidence>
<accession>A0A085LRT8</accession>
<protein>
    <recommendedName>
        <fullName evidence="4">Secreted protein</fullName>
    </recommendedName>
</protein>
<feature type="chain" id="PRO_5012384505" description="Secreted protein" evidence="1">
    <location>
        <begin position="16"/>
        <end position="96"/>
    </location>
</feature>
<evidence type="ECO:0000313" key="3">
    <source>
        <dbReference type="Proteomes" id="UP000030764"/>
    </source>
</evidence>
<keyword evidence="1" id="KW-0732">Signal</keyword>
<reference evidence="2 3" key="1">
    <citation type="journal article" date="2014" name="Nat. Genet.">
        <title>Genome and transcriptome of the porcine whipworm Trichuris suis.</title>
        <authorList>
            <person name="Jex A.R."/>
            <person name="Nejsum P."/>
            <person name="Schwarz E.M."/>
            <person name="Hu L."/>
            <person name="Young N.D."/>
            <person name="Hall R.S."/>
            <person name="Korhonen P.K."/>
            <person name="Liao S."/>
            <person name="Thamsborg S."/>
            <person name="Xia J."/>
            <person name="Xu P."/>
            <person name="Wang S."/>
            <person name="Scheerlinck J.P."/>
            <person name="Hofmann A."/>
            <person name="Sternberg P.W."/>
            <person name="Wang J."/>
            <person name="Gasser R.B."/>
        </authorList>
    </citation>
    <scope>NUCLEOTIDE SEQUENCE [LARGE SCALE GENOMIC DNA]</scope>
    <source>
        <strain evidence="2">DCEP-RM93M</strain>
    </source>
</reference>
<dbReference type="EMBL" id="KL363318">
    <property type="protein sequence ID" value="KFD47684.1"/>
    <property type="molecule type" value="Genomic_DNA"/>
</dbReference>
<keyword evidence="3" id="KW-1185">Reference proteome</keyword>
<proteinExistence type="predicted"/>
<dbReference type="AlphaFoldDB" id="A0A085LRT8"/>
<evidence type="ECO:0000313" key="2">
    <source>
        <dbReference type="EMBL" id="KFD47684.1"/>
    </source>
</evidence>
<gene>
    <name evidence="2" type="ORF">M513_11475</name>
</gene>
<organism evidence="2 3">
    <name type="scientific">Trichuris suis</name>
    <name type="common">pig whipworm</name>
    <dbReference type="NCBI Taxonomy" id="68888"/>
    <lineage>
        <taxon>Eukaryota</taxon>
        <taxon>Metazoa</taxon>
        <taxon>Ecdysozoa</taxon>
        <taxon>Nematoda</taxon>
        <taxon>Enoplea</taxon>
        <taxon>Dorylaimia</taxon>
        <taxon>Trichinellida</taxon>
        <taxon>Trichuridae</taxon>
        <taxon>Trichuris</taxon>
    </lineage>
</organism>